<reference evidence="1 2" key="1">
    <citation type="submission" date="2014-10" db="EMBL/GenBank/DDBJ databases">
        <title>Draft genome of the hookworm Ancylostoma caninum.</title>
        <authorList>
            <person name="Mitreva M."/>
        </authorList>
    </citation>
    <scope>NUCLEOTIDE SEQUENCE [LARGE SCALE GENOMIC DNA]</scope>
    <source>
        <strain evidence="1 2">Baltimore</strain>
    </source>
</reference>
<organism evidence="1 2">
    <name type="scientific">Ancylostoma caninum</name>
    <name type="common">Dog hookworm</name>
    <dbReference type="NCBI Taxonomy" id="29170"/>
    <lineage>
        <taxon>Eukaryota</taxon>
        <taxon>Metazoa</taxon>
        <taxon>Ecdysozoa</taxon>
        <taxon>Nematoda</taxon>
        <taxon>Chromadorea</taxon>
        <taxon>Rhabditida</taxon>
        <taxon>Rhabditina</taxon>
        <taxon>Rhabditomorpha</taxon>
        <taxon>Strongyloidea</taxon>
        <taxon>Ancylostomatidae</taxon>
        <taxon>Ancylostomatinae</taxon>
        <taxon>Ancylostoma</taxon>
    </lineage>
</organism>
<dbReference type="AlphaFoldDB" id="A0A368GGY3"/>
<comment type="caution">
    <text evidence="1">The sequence shown here is derived from an EMBL/GenBank/DDBJ whole genome shotgun (WGS) entry which is preliminary data.</text>
</comment>
<name>A0A368GGY3_ANCCA</name>
<gene>
    <name evidence="1" type="ORF">ANCCAN_10414</name>
</gene>
<protein>
    <submittedName>
        <fullName evidence="1">Uncharacterized protein</fullName>
    </submittedName>
</protein>
<evidence type="ECO:0000313" key="1">
    <source>
        <dbReference type="EMBL" id="RCN43643.1"/>
    </source>
</evidence>
<keyword evidence="2" id="KW-1185">Reference proteome</keyword>
<proteinExistence type="predicted"/>
<dbReference type="EMBL" id="JOJR01000151">
    <property type="protein sequence ID" value="RCN43643.1"/>
    <property type="molecule type" value="Genomic_DNA"/>
</dbReference>
<dbReference type="Proteomes" id="UP000252519">
    <property type="component" value="Unassembled WGS sequence"/>
</dbReference>
<evidence type="ECO:0000313" key="2">
    <source>
        <dbReference type="Proteomes" id="UP000252519"/>
    </source>
</evidence>
<sequence>MNGELKLTHWKGAKSKNFRHFRLSPFLFPFKFMFRSGCNYFFSFRFNVHRWSDATHNAVVVAIDKQHIPSSSYMGTDSFGIRAGRMSWRLSRKPPNPPVIVIRDRNNVSNATDMAKSTVLTSSS</sequence>
<accession>A0A368GGY3</accession>